<dbReference type="NCBIfam" id="TIGR04183">
    <property type="entry name" value="Por_Secre_tail"/>
    <property type="match status" value="1"/>
</dbReference>
<dbReference type="InterPro" id="IPR026444">
    <property type="entry name" value="Secre_tail"/>
</dbReference>
<name>A0ABW5ZNX9_9FLAO</name>
<organism evidence="4 5">
    <name type="scientific">Psychroserpens luteus</name>
    <dbReference type="NCBI Taxonomy" id="1434066"/>
    <lineage>
        <taxon>Bacteria</taxon>
        <taxon>Pseudomonadati</taxon>
        <taxon>Bacteroidota</taxon>
        <taxon>Flavobacteriia</taxon>
        <taxon>Flavobacteriales</taxon>
        <taxon>Flavobacteriaceae</taxon>
        <taxon>Psychroserpens</taxon>
    </lineage>
</organism>
<keyword evidence="5" id="KW-1185">Reference proteome</keyword>
<evidence type="ECO:0000313" key="5">
    <source>
        <dbReference type="Proteomes" id="UP001597548"/>
    </source>
</evidence>
<dbReference type="Pfam" id="PF18962">
    <property type="entry name" value="Por_Secre_tail"/>
    <property type="match status" value="1"/>
</dbReference>
<gene>
    <name evidence="4" type="ORF">ACFS29_03540</name>
</gene>
<dbReference type="RefSeq" id="WP_194507625.1">
    <property type="nucleotide sequence ID" value="NZ_JADILU010000003.1"/>
</dbReference>
<proteinExistence type="predicted"/>
<evidence type="ECO:0000256" key="2">
    <source>
        <dbReference type="SAM" id="SignalP"/>
    </source>
</evidence>
<protein>
    <submittedName>
        <fullName evidence="4">T9SS type A sorting domain-containing protein</fullName>
    </submittedName>
</protein>
<evidence type="ECO:0000313" key="4">
    <source>
        <dbReference type="EMBL" id="MFD2914699.1"/>
    </source>
</evidence>
<feature type="signal peptide" evidence="2">
    <location>
        <begin position="1"/>
        <end position="19"/>
    </location>
</feature>
<dbReference type="Proteomes" id="UP001597548">
    <property type="component" value="Unassembled WGS sequence"/>
</dbReference>
<comment type="caution">
    <text evidence="4">The sequence shown here is derived from an EMBL/GenBank/DDBJ whole genome shotgun (WGS) entry which is preliminary data.</text>
</comment>
<evidence type="ECO:0000256" key="1">
    <source>
        <dbReference type="ARBA" id="ARBA00022729"/>
    </source>
</evidence>
<accession>A0ABW5ZNX9</accession>
<dbReference type="EMBL" id="JBHUOS010000001">
    <property type="protein sequence ID" value="MFD2914699.1"/>
    <property type="molecule type" value="Genomic_DNA"/>
</dbReference>
<reference evidence="5" key="1">
    <citation type="journal article" date="2019" name="Int. J. Syst. Evol. Microbiol.">
        <title>The Global Catalogue of Microorganisms (GCM) 10K type strain sequencing project: providing services to taxonomists for standard genome sequencing and annotation.</title>
        <authorList>
            <consortium name="The Broad Institute Genomics Platform"/>
            <consortium name="The Broad Institute Genome Sequencing Center for Infectious Disease"/>
            <person name="Wu L."/>
            <person name="Ma J."/>
        </authorList>
    </citation>
    <scope>NUCLEOTIDE SEQUENCE [LARGE SCALE GENOMIC DNA]</scope>
    <source>
        <strain evidence="5">KCTC 32514</strain>
    </source>
</reference>
<sequence>MKALYYLCFAMFFLMPVRGVCSSFDYDDITTTNTQVQRVRIDVTTSTGFVRHLLLAFTPDNAATDEYDYGYDAVNYDNYADDSSWMIGEQRCNIQGVGAFNNSKTYPLGLFLSNAGNVEFSLTALEHFDEAINVYIYDSLNNTTTSIFNSNLIETMPEGDSTNRFYIAFTNNINAMVFADSTLSTQDITLGTPQISYISSTKELKIEVPQDLSFQDIDLYNILGQRVKQWSNLASNSSGTYNISLSNISKGTYLVSLKTKTGKFNKRLIISK</sequence>
<evidence type="ECO:0000259" key="3">
    <source>
        <dbReference type="Pfam" id="PF18962"/>
    </source>
</evidence>
<feature type="chain" id="PRO_5045930302" evidence="2">
    <location>
        <begin position="20"/>
        <end position="272"/>
    </location>
</feature>
<feature type="domain" description="Secretion system C-terminal sorting" evidence="3">
    <location>
        <begin position="202"/>
        <end position="270"/>
    </location>
</feature>
<keyword evidence="1 2" id="KW-0732">Signal</keyword>